<evidence type="ECO:0000313" key="2">
    <source>
        <dbReference type="EMBL" id="EZG78462.1"/>
    </source>
</evidence>
<proteinExistence type="predicted"/>
<evidence type="ECO:0000313" key="3">
    <source>
        <dbReference type="Proteomes" id="UP000019763"/>
    </source>
</evidence>
<gene>
    <name evidence="2" type="ORF">GNI_035860</name>
</gene>
<reference evidence="2" key="1">
    <citation type="submission" date="2013-12" db="EMBL/GenBank/DDBJ databases">
        <authorList>
            <person name="Omoto C.K."/>
            <person name="Sibley D."/>
            <person name="Venepally P."/>
            <person name="Hadjithomas M."/>
            <person name="Karamycheva S."/>
            <person name="Brunk B."/>
            <person name="Roos D."/>
            <person name="Caler E."/>
            <person name="Lorenzi H."/>
        </authorList>
    </citation>
    <scope>NUCLEOTIDE SEQUENCE</scope>
</reference>
<name>A0A023BAP8_GRENI</name>
<keyword evidence="3" id="KW-1185">Reference proteome</keyword>
<protein>
    <submittedName>
        <fullName evidence="2">Uncharacterized protein</fullName>
    </submittedName>
</protein>
<dbReference type="AlphaFoldDB" id="A0A023BAP8"/>
<feature type="compositionally biased region" description="Low complexity" evidence="1">
    <location>
        <begin position="320"/>
        <end position="341"/>
    </location>
</feature>
<feature type="region of interest" description="Disordered" evidence="1">
    <location>
        <begin position="297"/>
        <end position="345"/>
    </location>
</feature>
<comment type="caution">
    <text evidence="2">The sequence shown here is derived from an EMBL/GenBank/DDBJ whole genome shotgun (WGS) entry which is preliminary data.</text>
</comment>
<dbReference type="Proteomes" id="UP000019763">
    <property type="component" value="Unassembled WGS sequence"/>
</dbReference>
<evidence type="ECO:0000256" key="1">
    <source>
        <dbReference type="SAM" id="MobiDB-lite"/>
    </source>
</evidence>
<feature type="region of interest" description="Disordered" evidence="1">
    <location>
        <begin position="625"/>
        <end position="674"/>
    </location>
</feature>
<sequence length="723" mass="82149">MRTAISGRCPLRRTLSVLAIHSYEVDDVQLLGGVEALRGETKAETEEVRWLSRYWELIEPEVYEGLRPVYQASLRKRRCKVVTELLGHEAAEWTTFGGRVVYVPTLCELTTVARRLERDQVSNWKRDWEASSDYAVYGLVYSSLTPKQWERMRKVTIASFANCNLAYVELASMISNFVQMPYGTVDAPIRRLIMNQMGIGASVCKFRFWTTGCLLQYSGTTIESLIDFCTTELGYNPVSDSEGQRNLQCLKMPQGYNEYSRRGKKDAARRKEILLRKLDKLPTVSVSEFGTMTRSSLNERLNASPNTFSGNTFSDNNASQDTTNQDTTNQDTTNQDTTNQDASLRVLQPQEAWGKWRSLEKRTFPWAAQYWKTLEKMEYKALRGGVSTLPMVRRRSWKKVGHLLPKQFPCDEWTMVVNDGEPRPLYIPTLAISGMRKMDCNAVSNTDSSTGSNTDWNRDFAAYRTIHGSLTEDQWKRLRTVNVENFSSCNLAFVGLAAIISSFVDAPYGLLDIQVARKLGEKLKASYSSNRLRRWMTGCLLEHCGVSTDSLADFCVTQLGFKPPVRYPTRAERFAKCLCQARTYTDNPDRDACRTRLKRKLRGLPTVTAEEFSRLDKKTCREKLAQSRLTSVAPEAKEPRKTAGHKRRMTDPNCGSSDYTPPPSKRNAEASKQNAEANCDSSCLLTGQLEQARGQFEQADNDRLSRLIMDLSKRMSLSKPPRE</sequence>
<organism evidence="2 3">
    <name type="scientific">Gregarina niphandrodes</name>
    <name type="common">Septate eugregarine</name>
    <dbReference type="NCBI Taxonomy" id="110365"/>
    <lineage>
        <taxon>Eukaryota</taxon>
        <taxon>Sar</taxon>
        <taxon>Alveolata</taxon>
        <taxon>Apicomplexa</taxon>
        <taxon>Conoidasida</taxon>
        <taxon>Gregarinasina</taxon>
        <taxon>Eugregarinorida</taxon>
        <taxon>Gregarinidae</taxon>
        <taxon>Gregarina</taxon>
    </lineage>
</organism>
<feature type="compositionally biased region" description="Polar residues" evidence="1">
    <location>
        <begin position="297"/>
        <end position="319"/>
    </location>
</feature>
<dbReference type="GeneID" id="22911407"/>
<dbReference type="RefSeq" id="XP_011129287.1">
    <property type="nucleotide sequence ID" value="XM_011130985.1"/>
</dbReference>
<dbReference type="EMBL" id="AFNH02000275">
    <property type="protein sequence ID" value="EZG78462.1"/>
    <property type="molecule type" value="Genomic_DNA"/>
</dbReference>
<dbReference type="VEuPathDB" id="CryptoDB:GNI_035860"/>
<accession>A0A023BAP8</accession>